<keyword evidence="2" id="KW-1185">Reference proteome</keyword>
<accession>A0A2T6BWR2</accession>
<comment type="caution">
    <text evidence="1">The sequence shown here is derived from an EMBL/GenBank/DDBJ whole genome shotgun (WGS) entry which is preliminary data.</text>
</comment>
<evidence type="ECO:0000313" key="1">
    <source>
        <dbReference type="EMBL" id="PTX60514.1"/>
    </source>
</evidence>
<evidence type="ECO:0000313" key="2">
    <source>
        <dbReference type="Proteomes" id="UP000244090"/>
    </source>
</evidence>
<reference evidence="1 2" key="1">
    <citation type="submission" date="2018-04" db="EMBL/GenBank/DDBJ databases">
        <title>Genomic Encyclopedia of Archaeal and Bacterial Type Strains, Phase II (KMG-II): from individual species to whole genera.</title>
        <authorList>
            <person name="Goeker M."/>
        </authorList>
    </citation>
    <scope>NUCLEOTIDE SEQUENCE [LARGE SCALE GENOMIC DNA]</scope>
    <source>
        <strain evidence="1 2">DSM 25731</strain>
    </source>
</reference>
<dbReference type="Proteomes" id="UP000244090">
    <property type="component" value="Unassembled WGS sequence"/>
</dbReference>
<gene>
    <name evidence="1" type="ORF">C8N46_106159</name>
</gene>
<name>A0A2T6BWR2_9FLAO</name>
<organism evidence="1 2">
    <name type="scientific">Kordia periserrulae</name>
    <dbReference type="NCBI Taxonomy" id="701523"/>
    <lineage>
        <taxon>Bacteria</taxon>
        <taxon>Pseudomonadati</taxon>
        <taxon>Bacteroidota</taxon>
        <taxon>Flavobacteriia</taxon>
        <taxon>Flavobacteriales</taxon>
        <taxon>Flavobacteriaceae</taxon>
        <taxon>Kordia</taxon>
    </lineage>
</organism>
<proteinExistence type="predicted"/>
<sequence length="199" mass="22411">MKQTLDTLKSYFETGDKPTQGQYENLLDSLVHVNLFPVPVHTAEATSTYSNSAVYHATSPFIDRPLQKEAATNYLWLSESGQTTNQRLCIYFKNPCSITRFTYINAGQNALPKGGIKTCRMYGMTEKMMYTTTHGTIVPEMTDVLFSGDLEQYTESQFDNGGVSVEIPKTPVIYGIILDMDDKHSGEAYIGLKSMYFYQ</sequence>
<dbReference type="RefSeq" id="WP_108115453.1">
    <property type="nucleotide sequence ID" value="NZ_QBKT01000006.1"/>
</dbReference>
<dbReference type="AlphaFoldDB" id="A0A2T6BWR2"/>
<dbReference type="OrthoDB" id="6315383at2"/>
<dbReference type="EMBL" id="QBKT01000006">
    <property type="protein sequence ID" value="PTX60514.1"/>
    <property type="molecule type" value="Genomic_DNA"/>
</dbReference>
<protein>
    <submittedName>
        <fullName evidence="1">Uncharacterized protein</fullName>
    </submittedName>
</protein>